<accession>A0ABQ1DW67</accession>
<feature type="transmembrane region" description="Helical" evidence="1">
    <location>
        <begin position="12"/>
        <end position="34"/>
    </location>
</feature>
<name>A0ABQ1DW67_9FIRM</name>
<evidence type="ECO:0000256" key="1">
    <source>
        <dbReference type="SAM" id="Phobius"/>
    </source>
</evidence>
<evidence type="ECO:0000313" key="2">
    <source>
        <dbReference type="EMBL" id="GFO86986.1"/>
    </source>
</evidence>
<organism evidence="2 3">
    <name type="scientific">Butyricicoccus faecihominis</name>
    <dbReference type="NCBI Taxonomy" id="1712515"/>
    <lineage>
        <taxon>Bacteria</taxon>
        <taxon>Bacillati</taxon>
        <taxon>Bacillota</taxon>
        <taxon>Clostridia</taxon>
        <taxon>Eubacteriales</taxon>
        <taxon>Butyricicoccaceae</taxon>
        <taxon>Butyricicoccus</taxon>
    </lineage>
</organism>
<reference evidence="2 3" key="1">
    <citation type="submission" date="2020-06" db="EMBL/GenBank/DDBJ databases">
        <title>Characterization of fructooligosaccharide metabolism and fructooligosaccharide-degrading enzymes in human commensal butyrate producers.</title>
        <authorList>
            <person name="Tanno H."/>
            <person name="Fujii T."/>
            <person name="Hirano K."/>
            <person name="Maeno S."/>
            <person name="Tonozuka T."/>
            <person name="Sakamoto M."/>
            <person name="Ohkuma M."/>
            <person name="Tochio T."/>
            <person name="Endo A."/>
        </authorList>
    </citation>
    <scope>NUCLEOTIDE SEQUENCE [LARGE SCALE GENOMIC DNA]</scope>
    <source>
        <strain evidence="2 3">JCM 31056</strain>
    </source>
</reference>
<protein>
    <submittedName>
        <fullName evidence="2">Uncharacterized protein</fullName>
    </submittedName>
</protein>
<keyword evidence="1" id="KW-0812">Transmembrane</keyword>
<keyword evidence="1" id="KW-0472">Membrane</keyword>
<dbReference type="Proteomes" id="UP000620147">
    <property type="component" value="Unassembled WGS sequence"/>
</dbReference>
<keyword evidence="3" id="KW-1185">Reference proteome</keyword>
<gene>
    <name evidence="2" type="ORF">BUFA31_01500</name>
</gene>
<proteinExistence type="predicted"/>
<keyword evidence="1" id="KW-1133">Transmembrane helix</keyword>
<dbReference type="EMBL" id="BLYJ01000001">
    <property type="protein sequence ID" value="GFO86986.1"/>
    <property type="molecule type" value="Genomic_DNA"/>
</dbReference>
<comment type="caution">
    <text evidence="2">The sequence shown here is derived from an EMBL/GenBank/DDBJ whole genome shotgun (WGS) entry which is preliminary data.</text>
</comment>
<sequence length="50" mass="5176">MNAANTALNSAFLFFIVASPLFCDINGILIYLFAKAAGTGANLWLGGPKG</sequence>
<evidence type="ECO:0000313" key="3">
    <source>
        <dbReference type="Proteomes" id="UP000620147"/>
    </source>
</evidence>